<evidence type="ECO:0000313" key="3">
    <source>
        <dbReference type="Proteomes" id="UP000825258"/>
    </source>
</evidence>
<evidence type="ECO:0000256" key="1">
    <source>
        <dbReference type="SAM" id="SignalP"/>
    </source>
</evidence>
<dbReference type="PROSITE" id="PS51257">
    <property type="entry name" value="PROKAR_LIPOPROTEIN"/>
    <property type="match status" value="1"/>
</dbReference>
<keyword evidence="1" id="KW-0732">Signal</keyword>
<name>A0ABM7S1Z7_9FLAO</name>
<proteinExistence type="predicted"/>
<accession>A0ABM7S1Z7</accession>
<dbReference type="RefSeq" id="WP_221259278.1">
    <property type="nucleotide sequence ID" value="NZ_AP024749.1"/>
</dbReference>
<feature type="signal peptide" evidence="1">
    <location>
        <begin position="1"/>
        <end position="22"/>
    </location>
</feature>
<evidence type="ECO:0008006" key="4">
    <source>
        <dbReference type="Google" id="ProtNLM"/>
    </source>
</evidence>
<evidence type="ECO:0000313" key="2">
    <source>
        <dbReference type="EMBL" id="BCY27671.1"/>
    </source>
</evidence>
<reference evidence="2 3" key="1">
    <citation type="submission" date="2021-06" db="EMBL/GenBank/DDBJ databases">
        <title>Whole genome sequences of Flavobacterium sp. KK2020170 and assembly.</title>
        <authorList>
            <person name="Kitahara K."/>
            <person name="Miyoshi S."/>
            <person name="Uesaka K."/>
        </authorList>
    </citation>
    <scope>NUCLEOTIDE SEQUENCE [LARGE SCALE GENOMIC DNA]</scope>
    <source>
        <strain evidence="2 3">KK2020170</strain>
    </source>
</reference>
<feature type="chain" id="PRO_5046218177" description="Lipoprotein" evidence="1">
    <location>
        <begin position="23"/>
        <end position="66"/>
    </location>
</feature>
<sequence length="66" mass="7819">MSNYFKILIGFLLLSFVFMSCENDIDHHDHSHDFQKQNIKVVKFNNIKDNGVKERLQNPKLNKNVN</sequence>
<protein>
    <recommendedName>
        <fullName evidence="4">Lipoprotein</fullName>
    </recommendedName>
</protein>
<organism evidence="2 3">
    <name type="scientific">Flavobacterium okayamense</name>
    <dbReference type="NCBI Taxonomy" id="2830782"/>
    <lineage>
        <taxon>Bacteria</taxon>
        <taxon>Pseudomonadati</taxon>
        <taxon>Bacteroidota</taxon>
        <taxon>Flavobacteriia</taxon>
        <taxon>Flavobacteriales</taxon>
        <taxon>Flavobacteriaceae</taxon>
        <taxon>Flavobacterium</taxon>
    </lineage>
</organism>
<keyword evidence="3" id="KW-1185">Reference proteome</keyword>
<gene>
    <name evidence="2" type="ORF">KK2020170_05390</name>
</gene>
<dbReference type="Proteomes" id="UP000825258">
    <property type="component" value="Chromosome"/>
</dbReference>
<dbReference type="EMBL" id="AP024749">
    <property type="protein sequence ID" value="BCY27671.1"/>
    <property type="molecule type" value="Genomic_DNA"/>
</dbReference>